<feature type="region of interest" description="Disordered" evidence="1">
    <location>
        <begin position="413"/>
        <end position="436"/>
    </location>
</feature>
<accession>A0ABS6YKL6</accession>
<feature type="region of interest" description="Disordered" evidence="1">
    <location>
        <begin position="683"/>
        <end position="707"/>
    </location>
</feature>
<feature type="domain" description="Golvesin/Xly CBD-like" evidence="2">
    <location>
        <begin position="921"/>
        <end position="1015"/>
    </location>
</feature>
<evidence type="ECO:0000256" key="1">
    <source>
        <dbReference type="SAM" id="MobiDB-lite"/>
    </source>
</evidence>
<feature type="region of interest" description="Disordered" evidence="1">
    <location>
        <begin position="1421"/>
        <end position="1464"/>
    </location>
</feature>
<dbReference type="InterPro" id="IPR033803">
    <property type="entry name" value="CBD-like_Golvesin-Xly"/>
</dbReference>
<dbReference type="EMBL" id="WMBF01000057">
    <property type="protein sequence ID" value="MBW5421614.1"/>
    <property type="molecule type" value="Genomic_DNA"/>
</dbReference>
<comment type="caution">
    <text evidence="3">The sequence shown here is derived from an EMBL/GenBank/DDBJ whole genome shotgun (WGS) entry which is preliminary data.</text>
</comment>
<dbReference type="Proteomes" id="UP001197114">
    <property type="component" value="Unassembled WGS sequence"/>
</dbReference>
<reference evidence="3 4" key="1">
    <citation type="submission" date="2019-11" db="EMBL/GenBank/DDBJ databases">
        <authorList>
            <person name="Ay H."/>
        </authorList>
    </citation>
    <scope>NUCLEOTIDE SEQUENCE [LARGE SCALE GENOMIC DNA]</scope>
    <source>
        <strain evidence="3 4">BG9H</strain>
    </source>
</reference>
<keyword evidence="4" id="KW-1185">Reference proteome</keyword>
<sequence length="1464" mass="156570">MAAGAVLGGMLQGAAWADDPPEAPVGSKATMPKPAKEQPDTVPPGDRKSLLGGDYKKSGDRAWATTSDAHGFHLLTAREKDGYAWKTTASLSEPGFDTDAWIGNACVTGSGKRAVVVYAPRTFTNKPELMARGAFAAVVQLETGAVTKLPLQVSLSYYNPGCGVGESAVLTQSGGEEKGATRLTRLDAVTGKLSKPVETKGQVTSAVVAKGGAIVAAAGAQVVRVDGDGKQTPLVRTDAVPYRLTPDADGGLVFLDRQRAHGKNTATDKGRSEAPGGRTTAMTRVKRITSGQAGTPRLAKNRAKVLATGPLTETGLTRGGGTVYVTGKTRPSAKLPGTVRRLAGTPKDALVSTRGQAVLTETAWTDGQGTLIRADAAAGPRPVNVKLTALDSGKKVAFTVEPGKRRALFSAQGNERTPALPHGKARRGGKAANSAGLRAGVSGRNEIVESERVCSVPRNDPRNQATQPKPRQVEWAVNQAVRGNLDKHASRPANWKNLGMPAYRPQTLFPKPTLEGGGNVPAQVMLGVTTQESNMWQASRSTVPGVTGNPLIGNYYGIDYYDGNPDNDWDVNWNGADCGYGITQVTDHMRMAGREHGKGGTAWPYEKQRAVALDYSANVAAGLQILASKWNDTRKAGLKVNDGDSAKLENWSFALWAYNAGFHPNKNDGKPWGVGWANNPANPEWDAGRDPFMEKSNGDEDASDAAHPQDWPYQEKVLGFAAHPPAFMEAPGTMVPAFRAAWWNGTEGSAQVEGSAKYNRARVKPPEGVFCTSANDCDPGKIGDGAENEDGAGPCKRGDFKCWWNKSVKWKDKCDYSCGNDFTRFPVDWAEEPDGTAYPPNCNTTGLPANALIVDDLPAGTTPVRSGCAMAPLANNGSFSLDFVTEEAGLGHDGTTLVPVWPAKVDIHQLGAGFGAHFYFGHTRQNDQKGNRLKFTGTWKFTKDVKGPAKVMVHLPDHGAHTAYAKYEIETAKGTRTRIIDQKNMGGGGKNRWVNLGAFMFDGAPKVRLSTTTRDGTGDEDIAFDAIAVAPIKGKYAEHTVDAVGLFDENQNIDGDEKSSWIVSSPFETRQKLYDWGHKLASDTAAIKDCEGTDLYASCLAPKTKAAMERWKAEIERAGTDPVNHPDGSSLARWIGFANSHKDRPTSATKPSHFDTDDGRYKIRSKAKVSFVVGEDGKIVDGSQAVQYDNRTGDTHLPSYLMDFFTALHQDYGIEPPDLTYTTKDLNEHDGRNSTADPTKTGVMPGRAYAFAGRAPELTDNNTCVAALYTSGGSIGYRPMIGAKSASKAMDRWQQRVYDDKRLSPLVVKIATESFQAMFNTGGATGPVAGSVFGQAPPIWQELNFKACADGSIKKRGDSPVLRSSHMPDQYLYHNNQAMDLDGGSRDSKGPVTTGDFVRFSRVPDPGSGAPLWANPFGSCTSDSGHSGNPWGITSVPPSDPGTNPKRAYFCADKDLEGAPEHSG</sequence>
<feature type="compositionally biased region" description="Basic and acidic residues" evidence="1">
    <location>
        <begin position="1452"/>
        <end position="1464"/>
    </location>
</feature>
<feature type="region of interest" description="Disordered" evidence="1">
    <location>
        <begin position="13"/>
        <end position="54"/>
    </location>
</feature>
<gene>
    <name evidence="3" type="ORF">GKQ77_08545</name>
</gene>
<protein>
    <recommendedName>
        <fullName evidence="2">Golvesin/Xly CBD-like domain-containing protein</fullName>
    </recommendedName>
</protein>
<dbReference type="Pfam" id="PF25275">
    <property type="entry name" value="Golvesin_C"/>
    <property type="match status" value="1"/>
</dbReference>
<evidence type="ECO:0000313" key="4">
    <source>
        <dbReference type="Proteomes" id="UP001197114"/>
    </source>
</evidence>
<feature type="region of interest" description="Disordered" evidence="1">
    <location>
        <begin position="261"/>
        <end position="280"/>
    </location>
</feature>
<organism evidence="3 4">
    <name type="scientific">Streptomyces anatolicus</name>
    <dbReference type="NCBI Taxonomy" id="2675858"/>
    <lineage>
        <taxon>Bacteria</taxon>
        <taxon>Bacillati</taxon>
        <taxon>Actinomycetota</taxon>
        <taxon>Actinomycetes</taxon>
        <taxon>Kitasatosporales</taxon>
        <taxon>Streptomycetaceae</taxon>
        <taxon>Streptomyces</taxon>
    </lineage>
</organism>
<evidence type="ECO:0000259" key="2">
    <source>
        <dbReference type="Pfam" id="PF25275"/>
    </source>
</evidence>
<feature type="compositionally biased region" description="Basic and acidic residues" evidence="1">
    <location>
        <begin position="34"/>
        <end position="54"/>
    </location>
</feature>
<feature type="region of interest" description="Disordered" evidence="1">
    <location>
        <begin position="452"/>
        <end position="471"/>
    </location>
</feature>
<feature type="compositionally biased region" description="Basic and acidic residues" evidence="1">
    <location>
        <begin position="686"/>
        <end position="698"/>
    </location>
</feature>
<dbReference type="SUPFAM" id="SSF63829">
    <property type="entry name" value="Calcium-dependent phosphotriesterase"/>
    <property type="match status" value="1"/>
</dbReference>
<name>A0ABS6YKL6_9ACTN</name>
<proteinExistence type="predicted"/>
<evidence type="ECO:0000313" key="3">
    <source>
        <dbReference type="EMBL" id="MBW5421614.1"/>
    </source>
</evidence>